<reference evidence="1" key="1">
    <citation type="submission" date="2021-10" db="EMBL/GenBank/DDBJ databases">
        <title>Anaerobic single-cell dispensing facilitates the cultivation of human gut bacteria.</title>
        <authorList>
            <person name="Afrizal A."/>
        </authorList>
    </citation>
    <scope>NUCLEOTIDE SEQUENCE</scope>
    <source>
        <strain evidence="1">CLA-AA-H204</strain>
    </source>
</reference>
<gene>
    <name evidence="1" type="ORF">LKD47_10010</name>
</gene>
<comment type="caution">
    <text evidence="1">The sequence shown here is derived from an EMBL/GenBank/DDBJ whole genome shotgun (WGS) entry which is preliminary data.</text>
</comment>
<name>A0AAW4WCV3_9FIRM</name>
<evidence type="ECO:0008006" key="3">
    <source>
        <dbReference type="Google" id="ProtNLM"/>
    </source>
</evidence>
<dbReference type="RefSeq" id="WP_227710365.1">
    <property type="nucleotide sequence ID" value="NZ_JAJEQW010000010.1"/>
</dbReference>
<dbReference type="EMBL" id="JAJEQW010000010">
    <property type="protein sequence ID" value="MCC2242630.1"/>
    <property type="molecule type" value="Genomic_DNA"/>
</dbReference>
<dbReference type="AlphaFoldDB" id="A0AAW4WCV3"/>
<dbReference type="InterPro" id="IPR038559">
    <property type="entry name" value="XkdN-like_sf"/>
</dbReference>
<protein>
    <recommendedName>
        <fullName evidence="3">Phage XkdN-like protein</fullName>
    </recommendedName>
</protein>
<dbReference type="InterPro" id="IPR014986">
    <property type="entry name" value="XkdN-like"/>
</dbReference>
<dbReference type="Proteomes" id="UP001198893">
    <property type="component" value="Unassembled WGS sequence"/>
</dbReference>
<dbReference type="Pfam" id="PF08890">
    <property type="entry name" value="Phage_TAC_5"/>
    <property type="match status" value="1"/>
</dbReference>
<evidence type="ECO:0000313" key="2">
    <source>
        <dbReference type="Proteomes" id="UP001198893"/>
    </source>
</evidence>
<accession>A0AAW4WCV3</accession>
<evidence type="ECO:0000313" key="1">
    <source>
        <dbReference type="EMBL" id="MCC2242630.1"/>
    </source>
</evidence>
<dbReference type="Gene3D" id="3.30.2220.30">
    <property type="match status" value="1"/>
</dbReference>
<proteinExistence type="predicted"/>
<sequence length="189" mass="21767">MADTKTKATVGIVNDEVQTENTTPAVEEIELDAEETKNQFRIHEEDFIQGLIDAAGYASEETQHIEIIRDKKLYFAFDIRPLAEDEYDRCKKKWTKYVRNKQFGMKLPEETNNVKYRASLIHTATVEADRDKLWDNKKVWEALRAKGLQIMNGLDVIEYCLKAGEKDKVLECIDALSGYDSNLEEVAKN</sequence>
<organism evidence="1 2">
    <name type="scientific">Roseburia amylophila</name>
    <dbReference type="NCBI Taxonomy" id="2981794"/>
    <lineage>
        <taxon>Bacteria</taxon>
        <taxon>Bacillati</taxon>
        <taxon>Bacillota</taxon>
        <taxon>Clostridia</taxon>
        <taxon>Lachnospirales</taxon>
        <taxon>Lachnospiraceae</taxon>
        <taxon>Roseburia</taxon>
    </lineage>
</organism>